<dbReference type="AlphaFoldDB" id="A0A150X668"/>
<dbReference type="SUPFAM" id="SSF56752">
    <property type="entry name" value="D-aminoacid aminotransferase-like PLP-dependent enzymes"/>
    <property type="match status" value="1"/>
</dbReference>
<evidence type="ECO:0000313" key="10">
    <source>
        <dbReference type="Proteomes" id="UP000075606"/>
    </source>
</evidence>
<comment type="pathway">
    <text evidence="1">Amino-acid biosynthesis; L-isoleucine biosynthesis; L-isoleucine from 2-oxobutanoate: step 4/4.</text>
</comment>
<evidence type="ECO:0000256" key="8">
    <source>
        <dbReference type="ARBA" id="ARBA00049229"/>
    </source>
</evidence>
<comment type="caution">
    <text evidence="9">The sequence shown here is derived from an EMBL/GenBank/DDBJ whole genome shotgun (WGS) entry which is preliminary data.</text>
</comment>
<proteinExistence type="inferred from homology"/>
<dbReference type="GO" id="GO:0004084">
    <property type="term" value="F:branched-chain-amino-acid transaminase activity"/>
    <property type="evidence" value="ECO:0007669"/>
    <property type="project" value="UniProtKB-EC"/>
</dbReference>
<dbReference type="InterPro" id="IPR001544">
    <property type="entry name" value="Aminotrans_IV"/>
</dbReference>
<evidence type="ECO:0000256" key="1">
    <source>
        <dbReference type="ARBA" id="ARBA00004824"/>
    </source>
</evidence>
<dbReference type="STRING" id="333140.AWW68_16300"/>
<dbReference type="OrthoDB" id="9805628at2"/>
<dbReference type="GO" id="GO:0046394">
    <property type="term" value="P:carboxylic acid biosynthetic process"/>
    <property type="evidence" value="ECO:0007669"/>
    <property type="project" value="UniProtKB-ARBA"/>
</dbReference>
<dbReference type="Gene3D" id="3.30.470.10">
    <property type="match status" value="1"/>
</dbReference>
<dbReference type="Pfam" id="PF01063">
    <property type="entry name" value="Aminotran_4"/>
    <property type="match status" value="1"/>
</dbReference>
<comment type="catalytic activity">
    <reaction evidence="7">
        <text>L-isoleucine + 2-oxoglutarate = (S)-3-methyl-2-oxopentanoate + L-glutamate</text>
        <dbReference type="Rhea" id="RHEA:24801"/>
        <dbReference type="ChEBI" id="CHEBI:16810"/>
        <dbReference type="ChEBI" id="CHEBI:29985"/>
        <dbReference type="ChEBI" id="CHEBI:35146"/>
        <dbReference type="ChEBI" id="CHEBI:58045"/>
        <dbReference type="EC" id="2.6.1.42"/>
    </reaction>
</comment>
<evidence type="ECO:0000256" key="5">
    <source>
        <dbReference type="ARBA" id="ARBA00013053"/>
    </source>
</evidence>
<dbReference type="PANTHER" id="PTHR42743">
    <property type="entry name" value="AMINO-ACID AMINOTRANSFERASE"/>
    <property type="match status" value="1"/>
</dbReference>
<accession>A0A150X668</accession>
<evidence type="ECO:0000256" key="7">
    <source>
        <dbReference type="ARBA" id="ARBA00048798"/>
    </source>
</evidence>
<comment type="catalytic activity">
    <reaction evidence="6">
        <text>L-valine + 2-oxoglutarate = 3-methyl-2-oxobutanoate + L-glutamate</text>
        <dbReference type="Rhea" id="RHEA:24813"/>
        <dbReference type="ChEBI" id="CHEBI:11851"/>
        <dbReference type="ChEBI" id="CHEBI:16810"/>
        <dbReference type="ChEBI" id="CHEBI:29985"/>
        <dbReference type="ChEBI" id="CHEBI:57762"/>
        <dbReference type="EC" id="2.6.1.42"/>
    </reaction>
</comment>
<gene>
    <name evidence="9" type="ORF">AWW68_16300</name>
</gene>
<dbReference type="CDD" id="cd00449">
    <property type="entry name" value="PLPDE_IV"/>
    <property type="match status" value="1"/>
</dbReference>
<evidence type="ECO:0000256" key="6">
    <source>
        <dbReference type="ARBA" id="ARBA00048212"/>
    </source>
</evidence>
<dbReference type="EC" id="2.6.1.42" evidence="5"/>
<dbReference type="RefSeq" id="WP_068223879.1">
    <property type="nucleotide sequence ID" value="NZ_LRPC01000028.1"/>
</dbReference>
<dbReference type="EMBL" id="LRPC01000028">
    <property type="protein sequence ID" value="KYG74208.1"/>
    <property type="molecule type" value="Genomic_DNA"/>
</dbReference>
<comment type="catalytic activity">
    <reaction evidence="8">
        <text>L-leucine + 2-oxoglutarate = 4-methyl-2-oxopentanoate + L-glutamate</text>
        <dbReference type="Rhea" id="RHEA:18321"/>
        <dbReference type="ChEBI" id="CHEBI:16810"/>
        <dbReference type="ChEBI" id="CHEBI:17865"/>
        <dbReference type="ChEBI" id="CHEBI:29985"/>
        <dbReference type="ChEBI" id="CHEBI:57427"/>
        <dbReference type="EC" id="2.6.1.42"/>
    </reaction>
</comment>
<comment type="pathway">
    <text evidence="3">Amino-acid biosynthesis; L-leucine biosynthesis; L-leucine from 3-methyl-2-oxobutanoate: step 4/4.</text>
</comment>
<name>A0A150X668_9BACT</name>
<reference evidence="9 10" key="1">
    <citation type="submission" date="2016-01" db="EMBL/GenBank/DDBJ databases">
        <title>Genome sequencing of Roseivirga spongicola UST030701-084.</title>
        <authorList>
            <person name="Selvaratnam C."/>
            <person name="Thevarajoo S."/>
            <person name="Goh K.M."/>
            <person name="Ee R."/>
            <person name="Chan K.-G."/>
            <person name="Chong C.S."/>
        </authorList>
    </citation>
    <scope>NUCLEOTIDE SEQUENCE [LARGE SCALE GENOMIC DNA]</scope>
    <source>
        <strain evidence="9 10">UST030701-084</strain>
    </source>
</reference>
<dbReference type="InterPro" id="IPR043132">
    <property type="entry name" value="BCAT-like_C"/>
</dbReference>
<dbReference type="Proteomes" id="UP000075606">
    <property type="component" value="Unassembled WGS sequence"/>
</dbReference>
<protein>
    <recommendedName>
        <fullName evidence="5">branched-chain-amino-acid transaminase</fullName>
        <ecNumber evidence="5">2.6.1.42</ecNumber>
    </recommendedName>
</protein>
<comment type="pathway">
    <text evidence="2">Amino-acid biosynthesis; L-valine biosynthesis; L-valine from pyruvate: step 4/4.</text>
</comment>
<comment type="similarity">
    <text evidence="4">Belongs to the class-IV pyridoxal-phosphate-dependent aminotransferase family.</text>
</comment>
<sequence>MKAIFNSRIIDTSKPLFSSSNRAFCYGDGLFETIVTADSRIDLIGAHLGRLKRGCDVLGVNFPKELTEEFIRESILSLKQENNLQGNTRTKIQIWREEGGLYSPESNSVNYLIECKQSLKPFYRSINNAGISEHYKTHHSPISFAKTMNALNYVLAGKEMKDKGFDEIILTDGQNNLSETHIANLFWAKGNKLFTPHLSTGCIEGVMRNAVIKASQSIGIEVEETQKPASTLMKADSAFATNASGITWFKHVNGKQFSDPEELIQPILKLLLQP</sequence>
<evidence type="ECO:0000313" key="9">
    <source>
        <dbReference type="EMBL" id="KYG74208.1"/>
    </source>
</evidence>
<dbReference type="Gene3D" id="3.20.10.10">
    <property type="entry name" value="D-amino Acid Aminotransferase, subunit A, domain 2"/>
    <property type="match status" value="1"/>
</dbReference>
<keyword evidence="10" id="KW-1185">Reference proteome</keyword>
<dbReference type="InterPro" id="IPR043131">
    <property type="entry name" value="BCAT-like_N"/>
</dbReference>
<organism evidence="9 10">
    <name type="scientific">Roseivirga spongicola</name>
    <dbReference type="NCBI Taxonomy" id="333140"/>
    <lineage>
        <taxon>Bacteria</taxon>
        <taxon>Pseudomonadati</taxon>
        <taxon>Bacteroidota</taxon>
        <taxon>Cytophagia</taxon>
        <taxon>Cytophagales</taxon>
        <taxon>Roseivirgaceae</taxon>
        <taxon>Roseivirga</taxon>
    </lineage>
</organism>
<evidence type="ECO:0000256" key="2">
    <source>
        <dbReference type="ARBA" id="ARBA00004931"/>
    </source>
</evidence>
<dbReference type="PANTHER" id="PTHR42743:SF11">
    <property type="entry name" value="AMINODEOXYCHORISMATE LYASE"/>
    <property type="match status" value="1"/>
</dbReference>
<dbReference type="InterPro" id="IPR050571">
    <property type="entry name" value="Class-IV_PLP-Dep_Aminotrnsfr"/>
</dbReference>
<evidence type="ECO:0000256" key="4">
    <source>
        <dbReference type="ARBA" id="ARBA00009320"/>
    </source>
</evidence>
<evidence type="ECO:0000256" key="3">
    <source>
        <dbReference type="ARBA" id="ARBA00005072"/>
    </source>
</evidence>
<dbReference type="InterPro" id="IPR036038">
    <property type="entry name" value="Aminotransferase-like"/>
</dbReference>